<organism evidence="3 4">
    <name type="scientific">Nostoc cycadae WK-1</name>
    <dbReference type="NCBI Taxonomy" id="1861711"/>
    <lineage>
        <taxon>Bacteria</taxon>
        <taxon>Bacillati</taxon>
        <taxon>Cyanobacteriota</taxon>
        <taxon>Cyanophyceae</taxon>
        <taxon>Nostocales</taxon>
        <taxon>Nostocaceae</taxon>
        <taxon>Nostoc</taxon>
    </lineage>
</organism>
<evidence type="ECO:0000256" key="2">
    <source>
        <dbReference type="ARBA" id="ARBA00022679"/>
    </source>
</evidence>
<dbReference type="InterPro" id="IPR002201">
    <property type="entry name" value="Glyco_trans_9"/>
</dbReference>
<sequence length="378" mass="42746">MQIFTNQSLCAKPHIAVFSSTKVGNFVVTTPLLRGLKDKYPDCTLDFFGSETTKDFEIHCPYIDWRFSLYTQRLDFLDALSQAVRERQQIAGTYDLAINCDGFSEINLVMISAIRPTYIAGVALSLDFRDKLKVAEHPIHKILLDKDWNSREFLQRHQDILKSNYISEIFCRVAYIETDFYQLELPSQEPHFLVPDVLIHVTATRPAKMWSVYYWQQVINWCESQGLTIGLIGSHPQEQQTLYNAGHTEEYLLETTSIIDLRGKTSLIELAGAFRSTKVCISVDSGPLHIAAAVGCPTLAVFGNDVDGDGASPIRLWASRQPHVKLTISDFKCTLCQENSFKNKECLLDNHPCMAYLSPESVIHQLQGLLLSSNFLPC</sequence>
<dbReference type="Gene3D" id="3.40.50.2000">
    <property type="entry name" value="Glycogen Phosphorylase B"/>
    <property type="match status" value="2"/>
</dbReference>
<dbReference type="GO" id="GO:0005829">
    <property type="term" value="C:cytosol"/>
    <property type="evidence" value="ECO:0007669"/>
    <property type="project" value="TreeGrafter"/>
</dbReference>
<comment type="caution">
    <text evidence="3">The sequence shown here is derived from an EMBL/GenBank/DDBJ whole genome shotgun (WGS) entry which is preliminary data.</text>
</comment>
<dbReference type="EMBL" id="BDGE01000011">
    <property type="protein sequence ID" value="GBE90930.1"/>
    <property type="molecule type" value="Genomic_DNA"/>
</dbReference>
<evidence type="ECO:0000313" key="4">
    <source>
        <dbReference type="Proteomes" id="UP000236527"/>
    </source>
</evidence>
<dbReference type="PANTHER" id="PTHR30160">
    <property type="entry name" value="TETRAACYLDISACCHARIDE 4'-KINASE-RELATED"/>
    <property type="match status" value="1"/>
</dbReference>
<dbReference type="Pfam" id="PF01075">
    <property type="entry name" value="Glyco_transf_9"/>
    <property type="match status" value="1"/>
</dbReference>
<accession>A0A2H6LCI7</accession>
<keyword evidence="4" id="KW-1185">Reference proteome</keyword>
<protein>
    <submittedName>
        <fullName evidence="3">Glycosyl transferase family protein</fullName>
    </submittedName>
</protein>
<evidence type="ECO:0000313" key="3">
    <source>
        <dbReference type="EMBL" id="GBE90930.1"/>
    </source>
</evidence>
<dbReference type="InterPro" id="IPR051199">
    <property type="entry name" value="LPS_LOS_Heptosyltrfase"/>
</dbReference>
<dbReference type="GO" id="GO:0008713">
    <property type="term" value="F:ADP-heptose-lipopolysaccharide heptosyltransferase activity"/>
    <property type="evidence" value="ECO:0007669"/>
    <property type="project" value="TreeGrafter"/>
</dbReference>
<gene>
    <name evidence="3" type="ORF">NCWK1_0650</name>
</gene>
<dbReference type="PANTHER" id="PTHR30160:SF1">
    <property type="entry name" value="LIPOPOLYSACCHARIDE 1,2-N-ACETYLGLUCOSAMINETRANSFERASE-RELATED"/>
    <property type="match status" value="1"/>
</dbReference>
<dbReference type="AlphaFoldDB" id="A0A2H6LCI7"/>
<evidence type="ECO:0000256" key="1">
    <source>
        <dbReference type="ARBA" id="ARBA00022676"/>
    </source>
</evidence>
<dbReference type="RefSeq" id="WP_103123714.1">
    <property type="nucleotide sequence ID" value="NZ_DF978422.1"/>
</dbReference>
<dbReference type="CDD" id="cd03789">
    <property type="entry name" value="GT9_LPS_heptosyltransferase"/>
    <property type="match status" value="1"/>
</dbReference>
<dbReference type="GO" id="GO:0009244">
    <property type="term" value="P:lipopolysaccharide core region biosynthetic process"/>
    <property type="evidence" value="ECO:0007669"/>
    <property type="project" value="TreeGrafter"/>
</dbReference>
<dbReference type="Proteomes" id="UP000236527">
    <property type="component" value="Unassembled WGS sequence"/>
</dbReference>
<keyword evidence="2 3" id="KW-0808">Transferase</keyword>
<keyword evidence="1" id="KW-0328">Glycosyltransferase</keyword>
<name>A0A2H6LCI7_9NOSO</name>
<dbReference type="SUPFAM" id="SSF53756">
    <property type="entry name" value="UDP-Glycosyltransferase/glycogen phosphorylase"/>
    <property type="match status" value="1"/>
</dbReference>
<reference evidence="4" key="1">
    <citation type="journal article" date="2018" name="Genome Announc.">
        <title>Draft Genome Sequence of the Nitrogen-Fixing and Hormogonia-Inducing Cyanobacterium Nostoc cycadae Strain WK-1, Isolated from the Coralloid Roots of Cycas revoluta.</title>
        <authorList>
            <person name="Kanesaki Y."/>
            <person name="Hirose M."/>
            <person name="Hirose Y."/>
            <person name="Fujisawa T."/>
            <person name="Nakamura Y."/>
            <person name="Watanabe S."/>
            <person name="Matsunaga S."/>
            <person name="Uchida H."/>
            <person name="Murakami A."/>
        </authorList>
    </citation>
    <scope>NUCLEOTIDE SEQUENCE [LARGE SCALE GENOMIC DNA]</scope>
    <source>
        <strain evidence="4">WK-1</strain>
    </source>
</reference>
<proteinExistence type="predicted"/>